<feature type="domain" description="Helix-turn-helix type 11" evidence="3">
    <location>
        <begin position="6"/>
        <end position="59"/>
    </location>
</feature>
<evidence type="ECO:0000259" key="2">
    <source>
        <dbReference type="Pfam" id="PF02829"/>
    </source>
</evidence>
<feature type="binding site" evidence="1">
    <location>
        <position position="143"/>
    </location>
    <ligand>
        <name>Ni(2+)</name>
        <dbReference type="ChEBI" id="CHEBI:49786"/>
    </ligand>
</feature>
<dbReference type="PANTHER" id="PTHR40068:SF1">
    <property type="entry name" value="TRANSCRIPTION REPRESSOR NIAR-RELATED"/>
    <property type="match status" value="1"/>
</dbReference>
<dbReference type="Gene3D" id="3.30.1340.20">
    <property type="entry name" value="3H domain"/>
    <property type="match status" value="1"/>
</dbReference>
<dbReference type="Gene3D" id="1.10.10.10">
    <property type="entry name" value="Winged helix-like DNA-binding domain superfamily/Winged helix DNA-binding domain"/>
    <property type="match status" value="1"/>
</dbReference>
<keyword evidence="1" id="KW-0533">Nickel</keyword>
<reference evidence="4" key="1">
    <citation type="submission" date="2019-10" db="EMBL/GenBank/DDBJ databases">
        <authorList>
            <person name="Ross D.E."/>
            <person name="Gulliver D."/>
        </authorList>
    </citation>
    <scope>NUCLEOTIDE SEQUENCE</scope>
    <source>
        <strain evidence="4">DER-2019</strain>
    </source>
</reference>
<feature type="binding site" evidence="1">
    <location>
        <position position="74"/>
    </location>
    <ligand>
        <name>Ni(2+)</name>
        <dbReference type="ChEBI" id="CHEBI:49786"/>
    </ligand>
</feature>
<protein>
    <submittedName>
        <fullName evidence="4">HTH domain-containing protein</fullName>
    </submittedName>
</protein>
<dbReference type="Proteomes" id="UP000616595">
    <property type="component" value="Unassembled WGS sequence"/>
</dbReference>
<feature type="domain" description="3H" evidence="2">
    <location>
        <begin position="71"/>
        <end position="166"/>
    </location>
</feature>
<evidence type="ECO:0000313" key="5">
    <source>
        <dbReference type="Proteomes" id="UP000616595"/>
    </source>
</evidence>
<dbReference type="InterPro" id="IPR036388">
    <property type="entry name" value="WH-like_DNA-bd_sf"/>
</dbReference>
<sequence length="170" mass="19167">MKKEIRQQDIIKKLRASEAPVSGTALSEIYHVSRQSIVQDIALLKASNYNIISTNKGYILVEPPAKQKVFKVCHTNEEIADELYTIVEAGGLVKDVFVMHKVYGKIQADLSLASREDVDAFVAGLDERKTNPLMKLTDRYHYHTVEAASDEILEFIGAKLKEKNFLVETE</sequence>
<dbReference type="AlphaFoldDB" id="A0A923HSU9"/>
<dbReference type="InterPro" id="IPR036390">
    <property type="entry name" value="WH_DNA-bd_sf"/>
</dbReference>
<dbReference type="InterPro" id="IPR026043">
    <property type="entry name" value="NadR"/>
</dbReference>
<keyword evidence="1" id="KW-0479">Metal-binding</keyword>
<dbReference type="SUPFAM" id="SSF46785">
    <property type="entry name" value="Winged helix' DNA-binding domain"/>
    <property type="match status" value="1"/>
</dbReference>
<proteinExistence type="predicted"/>
<evidence type="ECO:0000313" key="4">
    <source>
        <dbReference type="EMBL" id="MBC3887147.1"/>
    </source>
</evidence>
<dbReference type="Pfam" id="PF08279">
    <property type="entry name" value="HTH_11"/>
    <property type="match status" value="1"/>
</dbReference>
<name>A0A923HSU9_9FIRM</name>
<dbReference type="PIRSF" id="PIRSF037847">
    <property type="entry name" value="NiaR"/>
    <property type="match status" value="1"/>
</dbReference>
<comment type="caution">
    <text evidence="4">The sequence shown here is derived from an EMBL/GenBank/DDBJ whole genome shotgun (WGS) entry which is preliminary data.</text>
</comment>
<dbReference type="SUPFAM" id="SSF75500">
    <property type="entry name" value="Putative transcriptional regulator TM1602, C-terminal domain"/>
    <property type="match status" value="1"/>
</dbReference>
<feature type="binding site" evidence="1">
    <location>
        <position position="82"/>
    </location>
    <ligand>
        <name>Ni(2+)</name>
        <dbReference type="ChEBI" id="CHEBI:49786"/>
    </ligand>
</feature>
<evidence type="ECO:0000259" key="3">
    <source>
        <dbReference type="Pfam" id="PF08279"/>
    </source>
</evidence>
<reference evidence="4" key="2">
    <citation type="submission" date="2020-10" db="EMBL/GenBank/DDBJ databases">
        <title>Comparative genomics of the Acetobacterium genus.</title>
        <authorList>
            <person name="Marshall C."/>
            <person name="May H."/>
            <person name="Norman S."/>
        </authorList>
    </citation>
    <scope>NUCLEOTIDE SEQUENCE</scope>
    <source>
        <strain evidence="4">DER-2019</strain>
    </source>
</reference>
<dbReference type="GO" id="GO:0046872">
    <property type="term" value="F:metal ion binding"/>
    <property type="evidence" value="ECO:0007669"/>
    <property type="project" value="UniProtKB-KW"/>
</dbReference>
<dbReference type="OrthoDB" id="9792661at2"/>
<dbReference type="InterPro" id="IPR035922">
    <property type="entry name" value="3H_dom_sf"/>
</dbReference>
<keyword evidence="5" id="KW-1185">Reference proteome</keyword>
<dbReference type="Pfam" id="PF02829">
    <property type="entry name" value="3H"/>
    <property type="match status" value="1"/>
</dbReference>
<organism evidence="4 5">
    <name type="scientific">Acetobacterium paludosum</name>
    <dbReference type="NCBI Taxonomy" id="52693"/>
    <lineage>
        <taxon>Bacteria</taxon>
        <taxon>Bacillati</taxon>
        <taxon>Bacillota</taxon>
        <taxon>Clostridia</taxon>
        <taxon>Eubacteriales</taxon>
        <taxon>Eubacteriaceae</taxon>
        <taxon>Acetobacterium</taxon>
    </lineage>
</organism>
<dbReference type="EMBL" id="WJBD01000002">
    <property type="protein sequence ID" value="MBC3887147.1"/>
    <property type="molecule type" value="Genomic_DNA"/>
</dbReference>
<dbReference type="PANTHER" id="PTHR40068">
    <property type="entry name" value="TRANSCRIPTION REPRESSOR NIAR-RELATED"/>
    <property type="match status" value="1"/>
</dbReference>
<evidence type="ECO:0000256" key="1">
    <source>
        <dbReference type="PIRSR" id="PIRSR037847-1"/>
    </source>
</evidence>
<dbReference type="InterPro" id="IPR013196">
    <property type="entry name" value="HTH_11"/>
</dbReference>
<accession>A0A923HSU9</accession>
<dbReference type="InterPro" id="IPR004173">
    <property type="entry name" value="3H_domain"/>
</dbReference>
<gene>
    <name evidence="4" type="ORF">GH810_02335</name>
</gene>
<feature type="binding site" evidence="1">
    <location>
        <position position="141"/>
    </location>
    <ligand>
        <name>Ni(2+)</name>
        <dbReference type="ChEBI" id="CHEBI:49786"/>
    </ligand>
</feature>